<keyword evidence="1" id="KW-0732">Signal</keyword>
<accession>A0A9X2F2R1</accession>
<dbReference type="RefSeq" id="WP_252588202.1">
    <property type="nucleotide sequence ID" value="NZ_JAMWYS010000036.1"/>
</dbReference>
<name>A0A9X2F2R1_9SPHI</name>
<sequence>MFRRDFLRNLGLLGAVAAIPTGVANAAEHSAKSLNQVEFITLKGKVHEGRKGIAGVTVSDGINCTQTDKNGFYRLLSNKTAEFVHISIPAGFQIENENCIASFYRVINKYEKVFTADFGLKKLAVDSDDKHRFAVWADPQIMNRRDADLLVSTTAPDLAELAKVYSDQPFHGICCGDLVFDKHELFADYKQAVALTGVPFFQVLGNHDMDYNDVRSDEFSAITFKEHFGPTYYSFNRGKAHYVVLDNVFSIGAGKRYIGYLTESQLSWLEKDLALVPKDSLVIVVMHIPSDTAEKKRLGLKEENIVSVLSNRKQLYKILEPFNTHIISGHTHWNENVIISDRLMEHNLGTACGAWWSGPCCGDGTPAGYGVFEVNGTQLSWFYKSTGKDKNYQLEVYNKGYHKKYPDELLVNVWNWDEYWKVEWLEDGVEKGSLTRITDYDPLALELYDGPTLPAMRKWVEPIITDHLFTLKPSVTAKEIVVKVTDRFGTVYTSNKVLS</sequence>
<dbReference type="EMBL" id="JAMWYS010000036">
    <property type="protein sequence ID" value="MCO4293547.1"/>
    <property type="molecule type" value="Genomic_DNA"/>
</dbReference>
<dbReference type="Pfam" id="PF16370">
    <property type="entry name" value="MetallophosC"/>
    <property type="match status" value="1"/>
</dbReference>
<dbReference type="InterPro" id="IPR029052">
    <property type="entry name" value="Metallo-depent_PP-like"/>
</dbReference>
<evidence type="ECO:0000259" key="4">
    <source>
        <dbReference type="Pfam" id="PF16371"/>
    </source>
</evidence>
<evidence type="ECO:0000313" key="6">
    <source>
        <dbReference type="Proteomes" id="UP001155182"/>
    </source>
</evidence>
<proteinExistence type="predicted"/>
<dbReference type="Pfam" id="PF16371">
    <property type="entry name" value="MetallophosN"/>
    <property type="match status" value="1"/>
</dbReference>
<reference evidence="5" key="1">
    <citation type="submission" date="2022-06" db="EMBL/GenBank/DDBJ databases">
        <title>Solitalea sp. MAHUQ-68 isolated from rhizospheric soil.</title>
        <authorList>
            <person name="Huq M.A."/>
        </authorList>
    </citation>
    <scope>NUCLEOTIDE SEQUENCE</scope>
    <source>
        <strain evidence="5">MAHUQ-68</strain>
    </source>
</reference>
<evidence type="ECO:0000256" key="1">
    <source>
        <dbReference type="SAM" id="SignalP"/>
    </source>
</evidence>
<feature type="chain" id="PRO_5040818041" evidence="1">
    <location>
        <begin position="27"/>
        <end position="499"/>
    </location>
</feature>
<dbReference type="InterPro" id="IPR004843">
    <property type="entry name" value="Calcineurin-like_PHP"/>
</dbReference>
<feature type="domain" description="Calcineurin-like phosphoesterase C-terminal" evidence="3">
    <location>
        <begin position="345"/>
        <end position="492"/>
    </location>
</feature>
<protein>
    <submittedName>
        <fullName evidence="5">Calcineurin-like phosphoesterase family protein</fullName>
    </submittedName>
</protein>
<feature type="signal peptide" evidence="1">
    <location>
        <begin position="1"/>
        <end position="26"/>
    </location>
</feature>
<dbReference type="InterPro" id="IPR032288">
    <property type="entry name" value="Metallophos_C"/>
</dbReference>
<organism evidence="5 6">
    <name type="scientific">Solitalea agri</name>
    <dbReference type="NCBI Taxonomy" id="2953739"/>
    <lineage>
        <taxon>Bacteria</taxon>
        <taxon>Pseudomonadati</taxon>
        <taxon>Bacteroidota</taxon>
        <taxon>Sphingobacteriia</taxon>
        <taxon>Sphingobacteriales</taxon>
        <taxon>Sphingobacteriaceae</taxon>
        <taxon>Solitalea</taxon>
    </lineage>
</organism>
<dbReference type="SUPFAM" id="SSF56300">
    <property type="entry name" value="Metallo-dependent phosphatases"/>
    <property type="match status" value="1"/>
</dbReference>
<evidence type="ECO:0000259" key="3">
    <source>
        <dbReference type="Pfam" id="PF16370"/>
    </source>
</evidence>
<dbReference type="GO" id="GO:0016787">
    <property type="term" value="F:hydrolase activity"/>
    <property type="evidence" value="ECO:0007669"/>
    <property type="project" value="InterPro"/>
</dbReference>
<evidence type="ECO:0000313" key="5">
    <source>
        <dbReference type="EMBL" id="MCO4293547.1"/>
    </source>
</evidence>
<keyword evidence="6" id="KW-1185">Reference proteome</keyword>
<dbReference type="PANTHER" id="PTHR43143">
    <property type="entry name" value="METALLOPHOSPHOESTERASE, CALCINEURIN SUPERFAMILY"/>
    <property type="match status" value="1"/>
</dbReference>
<dbReference type="InterPro" id="IPR051918">
    <property type="entry name" value="STPP_CPPED1"/>
</dbReference>
<dbReference type="Gene3D" id="3.60.21.10">
    <property type="match status" value="1"/>
</dbReference>
<feature type="domain" description="Calcineurin-like phosphoesterase" evidence="2">
    <location>
        <begin position="157"/>
        <end position="333"/>
    </location>
</feature>
<gene>
    <name evidence="5" type="ORF">NF867_11795</name>
</gene>
<dbReference type="AlphaFoldDB" id="A0A9X2F2R1"/>
<evidence type="ECO:0000259" key="2">
    <source>
        <dbReference type="Pfam" id="PF00149"/>
    </source>
</evidence>
<dbReference type="InterPro" id="IPR032285">
    <property type="entry name" value="Metallophos_N"/>
</dbReference>
<dbReference type="Proteomes" id="UP001155182">
    <property type="component" value="Unassembled WGS sequence"/>
</dbReference>
<dbReference type="Pfam" id="PF00149">
    <property type="entry name" value="Metallophos"/>
    <property type="match status" value="1"/>
</dbReference>
<feature type="domain" description="Calcineurin-like phosphoesterase N-terminal" evidence="4">
    <location>
        <begin position="44"/>
        <end position="120"/>
    </location>
</feature>
<dbReference type="PANTHER" id="PTHR43143:SF1">
    <property type="entry name" value="SERINE_THREONINE-PROTEIN PHOSPHATASE CPPED1"/>
    <property type="match status" value="1"/>
</dbReference>
<comment type="caution">
    <text evidence="5">The sequence shown here is derived from an EMBL/GenBank/DDBJ whole genome shotgun (WGS) entry which is preliminary data.</text>
</comment>